<proteinExistence type="predicted"/>
<organism evidence="1 2">
    <name type="scientific">Aspergillus nanangensis</name>
    <dbReference type="NCBI Taxonomy" id="2582783"/>
    <lineage>
        <taxon>Eukaryota</taxon>
        <taxon>Fungi</taxon>
        <taxon>Dikarya</taxon>
        <taxon>Ascomycota</taxon>
        <taxon>Pezizomycotina</taxon>
        <taxon>Eurotiomycetes</taxon>
        <taxon>Eurotiomycetidae</taxon>
        <taxon>Eurotiales</taxon>
        <taxon>Aspergillaceae</taxon>
        <taxon>Aspergillus</taxon>
        <taxon>Aspergillus subgen. Circumdati</taxon>
    </lineage>
</organism>
<dbReference type="Gene3D" id="3.40.50.1820">
    <property type="entry name" value="alpha/beta hydrolase"/>
    <property type="match status" value="1"/>
</dbReference>
<dbReference type="Proteomes" id="UP001194746">
    <property type="component" value="Unassembled WGS sequence"/>
</dbReference>
<evidence type="ECO:0000313" key="2">
    <source>
        <dbReference type="Proteomes" id="UP001194746"/>
    </source>
</evidence>
<reference evidence="1" key="1">
    <citation type="journal article" date="2019" name="Beilstein J. Org. Chem.">
        <title>Nanangenines: drimane sesquiterpenoids as the dominant metabolite cohort of a novel Australian fungus, Aspergillus nanangensis.</title>
        <authorList>
            <person name="Lacey H.J."/>
            <person name="Gilchrist C.L.M."/>
            <person name="Crombie A."/>
            <person name="Kalaitzis J.A."/>
            <person name="Vuong D."/>
            <person name="Rutledge P.J."/>
            <person name="Turner P."/>
            <person name="Pitt J.I."/>
            <person name="Lacey E."/>
            <person name="Chooi Y.H."/>
            <person name="Piggott A.M."/>
        </authorList>
    </citation>
    <scope>NUCLEOTIDE SEQUENCE</scope>
    <source>
        <strain evidence="1">MST-FP2251</strain>
    </source>
</reference>
<dbReference type="InterPro" id="IPR029058">
    <property type="entry name" value="AB_hydrolase_fold"/>
</dbReference>
<protein>
    <recommendedName>
        <fullName evidence="3">AB hydrolase-1 domain-containing protein</fullName>
    </recommendedName>
</protein>
<keyword evidence="2" id="KW-1185">Reference proteome</keyword>
<reference evidence="1" key="2">
    <citation type="submission" date="2020-02" db="EMBL/GenBank/DDBJ databases">
        <authorList>
            <person name="Gilchrist C.L.M."/>
            <person name="Chooi Y.-H."/>
        </authorList>
    </citation>
    <scope>NUCLEOTIDE SEQUENCE</scope>
    <source>
        <strain evidence="1">MST-FP2251</strain>
    </source>
</reference>
<comment type="caution">
    <text evidence="1">The sequence shown here is derived from an EMBL/GenBank/DDBJ whole genome shotgun (WGS) entry which is preliminary data.</text>
</comment>
<evidence type="ECO:0008006" key="3">
    <source>
        <dbReference type="Google" id="ProtNLM"/>
    </source>
</evidence>
<name>A0AAD4GV97_ASPNN</name>
<dbReference type="SUPFAM" id="SSF53474">
    <property type="entry name" value="alpha/beta-Hydrolases"/>
    <property type="match status" value="1"/>
</dbReference>
<gene>
    <name evidence="1" type="ORF">FE257_005723</name>
</gene>
<evidence type="ECO:0000313" key="1">
    <source>
        <dbReference type="EMBL" id="KAF9890592.1"/>
    </source>
</evidence>
<dbReference type="AlphaFoldDB" id="A0AAD4GV97"/>
<dbReference type="EMBL" id="VCAU01000025">
    <property type="protein sequence ID" value="KAF9890592.1"/>
    <property type="molecule type" value="Genomic_DNA"/>
</dbReference>
<accession>A0AAD4GV97</accession>
<sequence length="300" mass="33475">MDKVVLSRPFLTRSLVVPAAYPRAPSTVQSPEVQLFIAVNEYRLGRVGSGATLLLTHGTSFCKELWEPLIEFWFRDNNPVKLQAVFAIDAVNHGDSAVLNGGLLGTSRHSFGGSTLAHASILSPETFDATILVEPILFQMKEQTTEIAKLVLKRRDTWKNLEDTCTMISNSKGFADWTLDQRKRYAMFATHDVAINSQTTRTLKTTKEQESATYLAGPHPQIIDLLSKSREPHYYVMGEKSLVLNEDCRAVTHTLSRIHGDMVVLQDGGHLLPMTHPDVLRSVLESFITDILLSKSRSNL</sequence>